<protein>
    <recommendedName>
        <fullName evidence="3">HMG box domain-containing protein</fullName>
    </recommendedName>
</protein>
<feature type="compositionally biased region" description="Low complexity" evidence="2">
    <location>
        <begin position="285"/>
        <end position="296"/>
    </location>
</feature>
<evidence type="ECO:0000313" key="4">
    <source>
        <dbReference type="EMBL" id="CAE0671497.1"/>
    </source>
</evidence>
<feature type="region of interest" description="Disordered" evidence="2">
    <location>
        <begin position="285"/>
        <end position="333"/>
    </location>
</feature>
<feature type="compositionally biased region" description="Low complexity" evidence="2">
    <location>
        <begin position="532"/>
        <end position="545"/>
    </location>
</feature>
<sequence>MTAYNFFQLTEMKRCEKVEGSATLSHSHGMAKNISRLWRKLHPTKRKEFEARAHEDKIRYQRENSVYLNALRANFRPETKSPMFLPRSYTYTPTMNPSLAGCMSPSVVASFSTSPTQGQQRTTAPPSSVQSPMSPPQMISNPVLVYNQKQQPWSHHYHKQQLLMRQQQECQEQCRQQLQLYHMRQQHLFRPVTVRKLPGMEYLQQRHTQLSAVSHSNTPMMTSCTPSEQQPRRQQHQERLQQKQNFNHQQQQLLGQNLKFPQQHQQLLRQNQNFYRQQHQLLRQRQSFHQQQQQQLHHQECTPHRPHFQQQQQTRQQHVTVQSTPVLDSSKMRQSFSVEMRPRLWMGSREAWNVAHVGNVGSVGNLGNVGNSENAGNAVNPGSVGNFGEAGNVRHVGNTGNAGVSAVAAVGGGAGVVDIGTPRHPSMHISTPFISETPTPLSVSHLERAPHKIVREASLEQGAGSSTQNNAMPLLTKDQIGQCNLTSTHQQSMSSAKLEKLPFEPQLHPLLRNIQRIVKPVSSLISDSNAPQQEQSHQQKQQQSDSHLEQLPSPQDVTWIMTPDVAKDLARQVLANHAGKMVTKTLQVKRENFVEEAELKAKHKEEETEGVKASDTGDAREAADENALKNVCCNKLQTEVVLSPDPSSPLIEPLPQRLGLKTRTFADACLVDLTKKRTDNFS</sequence>
<dbReference type="SUPFAM" id="SSF47095">
    <property type="entry name" value="HMG-box"/>
    <property type="match status" value="1"/>
</dbReference>
<dbReference type="EMBL" id="HBIV01032462">
    <property type="protein sequence ID" value="CAE0671497.1"/>
    <property type="molecule type" value="Transcribed_RNA"/>
</dbReference>
<evidence type="ECO:0000259" key="3">
    <source>
        <dbReference type="PROSITE" id="PS50118"/>
    </source>
</evidence>
<evidence type="ECO:0000256" key="2">
    <source>
        <dbReference type="SAM" id="MobiDB-lite"/>
    </source>
</evidence>
<dbReference type="Gene3D" id="1.10.30.10">
    <property type="entry name" value="High mobility group box domain"/>
    <property type="match status" value="1"/>
</dbReference>
<dbReference type="AlphaFoldDB" id="A0A6V3Q2F7"/>
<dbReference type="InterPro" id="IPR009071">
    <property type="entry name" value="HMG_box_dom"/>
</dbReference>
<evidence type="ECO:0000313" key="5">
    <source>
        <dbReference type="EMBL" id="CAE0671498.1"/>
    </source>
</evidence>
<organism evidence="5">
    <name type="scientific">Lotharella globosa</name>
    <dbReference type="NCBI Taxonomy" id="91324"/>
    <lineage>
        <taxon>Eukaryota</taxon>
        <taxon>Sar</taxon>
        <taxon>Rhizaria</taxon>
        <taxon>Cercozoa</taxon>
        <taxon>Chlorarachniophyceae</taxon>
        <taxon>Lotharella</taxon>
    </lineage>
</organism>
<dbReference type="GO" id="GO:0005634">
    <property type="term" value="C:nucleus"/>
    <property type="evidence" value="ECO:0007669"/>
    <property type="project" value="UniProtKB-UniRule"/>
</dbReference>
<feature type="DNA-binding region" description="HMG box" evidence="1">
    <location>
        <begin position="1"/>
        <end position="68"/>
    </location>
</feature>
<evidence type="ECO:0000256" key="1">
    <source>
        <dbReference type="PROSITE-ProRule" id="PRU00267"/>
    </source>
</evidence>
<feature type="domain" description="HMG box" evidence="3">
    <location>
        <begin position="1"/>
        <end position="68"/>
    </location>
</feature>
<feature type="region of interest" description="Disordered" evidence="2">
    <location>
        <begin position="110"/>
        <end position="134"/>
    </location>
</feature>
<accession>A0A6V3Q2F7</accession>
<feature type="region of interest" description="Disordered" evidence="2">
    <location>
        <begin position="600"/>
        <end position="622"/>
    </location>
</feature>
<keyword evidence="1" id="KW-0238">DNA-binding</keyword>
<feature type="compositionally biased region" description="Polar residues" evidence="2">
    <location>
        <begin position="323"/>
        <end position="333"/>
    </location>
</feature>
<dbReference type="CDD" id="cd00084">
    <property type="entry name" value="HMG-box_SF"/>
    <property type="match status" value="1"/>
</dbReference>
<dbReference type="GO" id="GO:0003677">
    <property type="term" value="F:DNA binding"/>
    <property type="evidence" value="ECO:0007669"/>
    <property type="project" value="UniProtKB-UniRule"/>
</dbReference>
<feature type="compositionally biased region" description="Low complexity" evidence="2">
    <location>
        <begin position="308"/>
        <end position="322"/>
    </location>
</feature>
<feature type="region of interest" description="Disordered" evidence="2">
    <location>
        <begin position="215"/>
        <end position="246"/>
    </location>
</feature>
<keyword evidence="1" id="KW-0539">Nucleus</keyword>
<proteinExistence type="predicted"/>
<gene>
    <name evidence="4" type="ORF">LGLO00237_LOCUS23144</name>
    <name evidence="5" type="ORF">LGLO00237_LOCUS23145</name>
</gene>
<feature type="region of interest" description="Disordered" evidence="2">
    <location>
        <begin position="525"/>
        <end position="550"/>
    </location>
</feature>
<name>A0A6V3Q2F7_9EUKA</name>
<reference evidence="5" key="1">
    <citation type="submission" date="2021-01" db="EMBL/GenBank/DDBJ databases">
        <authorList>
            <person name="Corre E."/>
            <person name="Pelletier E."/>
            <person name="Niang G."/>
            <person name="Scheremetjew M."/>
            <person name="Finn R."/>
            <person name="Kale V."/>
            <person name="Holt S."/>
            <person name="Cochrane G."/>
            <person name="Meng A."/>
            <person name="Brown T."/>
            <person name="Cohen L."/>
        </authorList>
    </citation>
    <scope>NUCLEOTIDE SEQUENCE</scope>
    <source>
        <strain evidence="5">CCCM811</strain>
    </source>
</reference>
<dbReference type="EMBL" id="HBIV01032463">
    <property type="protein sequence ID" value="CAE0671498.1"/>
    <property type="molecule type" value="Transcribed_RNA"/>
</dbReference>
<feature type="compositionally biased region" description="Low complexity" evidence="2">
    <location>
        <begin position="125"/>
        <end position="134"/>
    </location>
</feature>
<dbReference type="PROSITE" id="PS50118">
    <property type="entry name" value="HMG_BOX_2"/>
    <property type="match status" value="1"/>
</dbReference>
<dbReference type="InterPro" id="IPR036910">
    <property type="entry name" value="HMG_box_dom_sf"/>
</dbReference>
<dbReference type="Pfam" id="PF09011">
    <property type="entry name" value="HMG_box_2"/>
    <property type="match status" value="1"/>
</dbReference>
<feature type="compositionally biased region" description="Polar residues" evidence="2">
    <location>
        <begin position="215"/>
        <end position="228"/>
    </location>
</feature>
<feature type="compositionally biased region" description="Polar residues" evidence="2">
    <location>
        <begin position="110"/>
        <end position="124"/>
    </location>
</feature>